<dbReference type="Pfam" id="PF02604">
    <property type="entry name" value="PhdYeFM_antitox"/>
    <property type="match status" value="1"/>
</dbReference>
<dbReference type="InterPro" id="IPR051405">
    <property type="entry name" value="phD/YefM_antitoxin"/>
</dbReference>
<name>A0A1F8BI84_9BACT</name>
<evidence type="ECO:0000313" key="4">
    <source>
        <dbReference type="Proteomes" id="UP000176725"/>
    </source>
</evidence>
<dbReference type="InterPro" id="IPR036165">
    <property type="entry name" value="YefM-like_sf"/>
</dbReference>
<evidence type="ECO:0000313" key="3">
    <source>
        <dbReference type="EMBL" id="OGM63776.1"/>
    </source>
</evidence>
<dbReference type="Proteomes" id="UP000176725">
    <property type="component" value="Unassembled WGS sequence"/>
</dbReference>
<dbReference type="SUPFAM" id="SSF143120">
    <property type="entry name" value="YefM-like"/>
    <property type="match status" value="1"/>
</dbReference>
<sequence length="90" mass="10446">MITSQNLKTITDMRKNADELLTLAARKKEPIGILKNNKLKAYLIDAETLEALERFVEDYLDSKMVEERLIKAKKSDFIKSDEFLKNLDVK</sequence>
<dbReference type="PANTHER" id="PTHR33713:SF10">
    <property type="entry name" value="ANTITOXIN YAFN"/>
    <property type="match status" value="1"/>
</dbReference>
<evidence type="ECO:0000256" key="1">
    <source>
        <dbReference type="ARBA" id="ARBA00009981"/>
    </source>
</evidence>
<dbReference type="PANTHER" id="PTHR33713">
    <property type="entry name" value="ANTITOXIN YAFN-RELATED"/>
    <property type="match status" value="1"/>
</dbReference>
<accession>A0A1F8BI84</accession>
<evidence type="ECO:0000256" key="2">
    <source>
        <dbReference type="RuleBase" id="RU362080"/>
    </source>
</evidence>
<dbReference type="STRING" id="1802521.A2893_02230"/>
<proteinExistence type="inferred from homology"/>
<organism evidence="3 4">
    <name type="scientific">Candidatus Woesebacteria bacterium RIFCSPLOWO2_01_FULL_39_25</name>
    <dbReference type="NCBI Taxonomy" id="1802521"/>
    <lineage>
        <taxon>Bacteria</taxon>
        <taxon>Candidatus Woeseibacteriota</taxon>
    </lineage>
</organism>
<comment type="similarity">
    <text evidence="1 2">Belongs to the phD/YefM antitoxin family.</text>
</comment>
<protein>
    <recommendedName>
        <fullName evidence="2">Antitoxin</fullName>
    </recommendedName>
</protein>
<comment type="function">
    <text evidence="2">Antitoxin component of a type II toxin-antitoxin (TA) system.</text>
</comment>
<gene>
    <name evidence="3" type="ORF">A2893_02230</name>
</gene>
<dbReference type="AlphaFoldDB" id="A0A1F8BI84"/>
<reference evidence="3 4" key="1">
    <citation type="journal article" date="2016" name="Nat. Commun.">
        <title>Thousands of microbial genomes shed light on interconnected biogeochemical processes in an aquifer system.</title>
        <authorList>
            <person name="Anantharaman K."/>
            <person name="Brown C.T."/>
            <person name="Hug L.A."/>
            <person name="Sharon I."/>
            <person name="Castelle C.J."/>
            <person name="Probst A.J."/>
            <person name="Thomas B.C."/>
            <person name="Singh A."/>
            <person name="Wilkins M.J."/>
            <person name="Karaoz U."/>
            <person name="Brodie E.L."/>
            <person name="Williams K.H."/>
            <person name="Hubbard S.S."/>
            <person name="Banfield J.F."/>
        </authorList>
    </citation>
    <scope>NUCLEOTIDE SEQUENCE [LARGE SCALE GENOMIC DNA]</scope>
</reference>
<dbReference type="EMBL" id="MGHH01000015">
    <property type="protein sequence ID" value="OGM63776.1"/>
    <property type="molecule type" value="Genomic_DNA"/>
</dbReference>
<dbReference type="InterPro" id="IPR006442">
    <property type="entry name" value="Antitoxin_Phd/YefM"/>
</dbReference>
<comment type="caution">
    <text evidence="3">The sequence shown here is derived from an EMBL/GenBank/DDBJ whole genome shotgun (WGS) entry which is preliminary data.</text>
</comment>